<keyword evidence="7" id="KW-0131">Cell cycle</keyword>
<feature type="repeat" description="WD" evidence="8">
    <location>
        <begin position="375"/>
        <end position="407"/>
    </location>
</feature>
<dbReference type="SMART" id="SM00320">
    <property type="entry name" value="WD40"/>
    <property type="match status" value="6"/>
</dbReference>
<comment type="similarity">
    <text evidence="2">Belongs to the WD repeat CDC20/Fizzy family.</text>
</comment>
<dbReference type="InterPro" id="IPR036322">
    <property type="entry name" value="WD40_repeat_dom_sf"/>
</dbReference>
<keyword evidence="6" id="KW-0498">Mitosis</keyword>
<evidence type="ECO:0000313" key="13">
    <source>
        <dbReference type="Proteomes" id="UP000697127"/>
    </source>
</evidence>
<feature type="domain" description="Anaphase-promoting complex subunit 5" evidence="10">
    <location>
        <begin position="786"/>
        <end position="873"/>
    </location>
</feature>
<evidence type="ECO:0000256" key="5">
    <source>
        <dbReference type="ARBA" id="ARBA00022737"/>
    </source>
</evidence>
<dbReference type="SUPFAM" id="SSF50978">
    <property type="entry name" value="WD40 repeat-like"/>
    <property type="match status" value="1"/>
</dbReference>
<dbReference type="InterPro" id="IPR019775">
    <property type="entry name" value="WD40_repeat_CS"/>
</dbReference>
<evidence type="ECO:0000313" key="12">
    <source>
        <dbReference type="EMBL" id="KAG0690890.1"/>
    </source>
</evidence>
<dbReference type="InterPro" id="IPR001680">
    <property type="entry name" value="WD40_rpt"/>
</dbReference>
<dbReference type="EMBL" id="PUHW01000014">
    <property type="protein sequence ID" value="KAG0690890.1"/>
    <property type="molecule type" value="Genomic_DNA"/>
</dbReference>
<evidence type="ECO:0000256" key="1">
    <source>
        <dbReference type="ARBA" id="ARBA00004906"/>
    </source>
</evidence>
<evidence type="ECO:0000256" key="2">
    <source>
        <dbReference type="ARBA" id="ARBA00006445"/>
    </source>
</evidence>
<dbReference type="InterPro" id="IPR026000">
    <property type="entry name" value="Apc5_dom"/>
</dbReference>
<dbReference type="InterPro" id="IPR015943">
    <property type="entry name" value="WD40/YVTN_repeat-like_dom_sf"/>
</dbReference>
<sequence>MDERNFSDTPQRNTVSSNPLFMTPSTPRRNKKKIVYTDRYIPSRSNDLQAAFSLANSEYSSSSHLSINSGNNGNDGSYNTNSNMNDPDFLREEEANRTFDSVLKTELFGDHIPMNYTKRPNSSNSLPSRTVTPPPNMNNININMINGNNNDINGNGSNNTGNSFNDIDSVSDYTSLSREDAIQRTPQRQTGNLFSYQSPSKTRPNSSSMDVQNEIYSLSPVRADTQSLLLSPQKKTRIISKMPYRVLDAPELADDFYLNLVDWGSQDVLAVGLGSSVYLWEGNSGTVNHLCDLGQDDSICSLSWIGSGTHLAIGTNSGLVEIWDATTCKCTRTMTGHSMRASSLAWNQHILTSGSRDRTILHRDVREPAHFMQRLDAHKQEVCGLKWNIEENKLASGGNDNKLFVWDGLNNEPLYKFTEHQAAVKAIAWSPHQRGILASGGGTADRRIKFWNTLTGNKINDIDTGSQVCNLAWSKNSNELVSTHGYSRNQIVVWKYNTMQQIASLTGHTYRVLYLSMSPDGQTIVTGAGDETLRFWNVFEKTKNDEIEMIENEPDKNIHENEDHDYVRQFFPSLLEIMKSMDVSIRSFFKLSNKNIEDDIISIHHYLLSQMWSLQSYDDFFTFLLSSSSLLIDPIPQLSNLANKGNKNNDHNLTLKPQKPLYSSSFLGGFVSVISLGVTTLTFEEGIQIWKGFTQYREESKEIWNKLNGNNAVPNNSNFFETEILPNSTIVKSVSKSVVYSHVDLVSLFQSQVSTLQRKSSMLSKPLLELLNSLSQSDRSLIPSSYHVEYLNSWRQADYDKSFNLLHRYFDYMISNRRQFFYHYALLALATLHSSFGANNEGLRAIDEAILVARENKDLDCLNYLLTWLLNFMITRPQHFVKLKEHPSRSEILNFLRLKTKETKNLSLQAISFQFEVVVSLLEGSALNIVMENLFKTFYLILNFEDTDELKGIFITACQVADTIWKRVGYPSIGNLYLETAIDFAKEKNNEFDLILLYIRKASDLFFSGEIDQSLNLLTSIKKSALKDLSMSKKWMMSYNMIQFYLYINKCKYSQCSILMNKMSALSDDLEDQEVLNELNYERAFYNWKINNTTETFNIITRQLTAMKENLLIYNNHWFIRFQVLLAQMFIECTRYPERGLSILLNAANRAHKSSLIFNLCECILCLCKLLLKVDPLSSIPDVKELLSDFLPKILEIKRVSMISDAYDILAQVEYMEFQRDRDLMSSQNLNKKISLVLKYSNISLLGYEKVFDFDNLKKIINFQKNVAESCFMNELVIENESKLEKLEMTIQSESKYPII</sequence>
<accession>A0A9P7BHS5</accession>
<feature type="region of interest" description="Disordered" evidence="9">
    <location>
        <begin position="182"/>
        <end position="210"/>
    </location>
</feature>
<dbReference type="OrthoDB" id="10263272at2759"/>
<feature type="domain" description="CDC20/Fizzy WD40" evidence="11">
    <location>
        <begin position="247"/>
        <end position="536"/>
    </location>
</feature>
<dbReference type="GO" id="GO:1990757">
    <property type="term" value="F:ubiquitin ligase activator activity"/>
    <property type="evidence" value="ECO:0007669"/>
    <property type="project" value="TreeGrafter"/>
</dbReference>
<feature type="compositionally biased region" description="Polar residues" evidence="9">
    <location>
        <begin position="118"/>
        <end position="131"/>
    </location>
</feature>
<evidence type="ECO:0000256" key="6">
    <source>
        <dbReference type="ARBA" id="ARBA00022776"/>
    </source>
</evidence>
<evidence type="ECO:0000256" key="7">
    <source>
        <dbReference type="ARBA" id="ARBA00023306"/>
    </source>
</evidence>
<evidence type="ECO:0000256" key="4">
    <source>
        <dbReference type="ARBA" id="ARBA00022618"/>
    </source>
</evidence>
<dbReference type="PROSITE" id="PS50082">
    <property type="entry name" value="WD_REPEATS_2"/>
    <property type="match status" value="3"/>
</dbReference>
<dbReference type="GO" id="GO:1905786">
    <property type="term" value="P:positive regulation of anaphase-promoting complex-dependent catabolic process"/>
    <property type="evidence" value="ECO:0007669"/>
    <property type="project" value="TreeGrafter"/>
</dbReference>
<feature type="compositionally biased region" description="Polar residues" evidence="9">
    <location>
        <begin position="7"/>
        <end position="27"/>
    </location>
</feature>
<feature type="repeat" description="WD" evidence="8">
    <location>
        <begin position="292"/>
        <end position="333"/>
    </location>
</feature>
<dbReference type="FunFam" id="2.130.10.10:FF:000025">
    <property type="entry name" value="FIZZY-related 2 isoform 1"/>
    <property type="match status" value="1"/>
</dbReference>
<dbReference type="Gene3D" id="2.130.10.10">
    <property type="entry name" value="YVTN repeat-like/Quinoprotein amine dehydrogenase"/>
    <property type="match status" value="1"/>
</dbReference>
<reference evidence="12" key="1">
    <citation type="submission" date="2020-11" db="EMBL/GenBank/DDBJ databases">
        <title>Kefir isolates.</title>
        <authorList>
            <person name="Marcisauskas S."/>
            <person name="Kim Y."/>
            <person name="Blasche S."/>
        </authorList>
    </citation>
    <scope>NUCLEOTIDE SEQUENCE</scope>
    <source>
        <strain evidence="12">Olga-1</strain>
    </source>
</reference>
<evidence type="ECO:0000256" key="9">
    <source>
        <dbReference type="SAM" id="MobiDB-lite"/>
    </source>
</evidence>
<gene>
    <name evidence="12" type="primary">CDH1</name>
    <name evidence="12" type="ORF">C6P40_000786</name>
</gene>
<keyword evidence="3 8" id="KW-0853">WD repeat</keyword>
<dbReference type="PANTHER" id="PTHR19918">
    <property type="entry name" value="CELL DIVISION CYCLE 20 CDC20 FIZZY -RELATED"/>
    <property type="match status" value="1"/>
</dbReference>
<feature type="region of interest" description="Disordered" evidence="9">
    <location>
        <begin position="61"/>
        <end position="88"/>
    </location>
</feature>
<evidence type="ECO:0000259" key="10">
    <source>
        <dbReference type="Pfam" id="PF12862"/>
    </source>
</evidence>
<feature type="region of interest" description="Disordered" evidence="9">
    <location>
        <begin position="1"/>
        <end position="31"/>
    </location>
</feature>
<organism evidence="12 13">
    <name type="scientific">Pichia californica</name>
    <dbReference type="NCBI Taxonomy" id="460514"/>
    <lineage>
        <taxon>Eukaryota</taxon>
        <taxon>Fungi</taxon>
        <taxon>Dikarya</taxon>
        <taxon>Ascomycota</taxon>
        <taxon>Saccharomycotina</taxon>
        <taxon>Pichiomycetes</taxon>
        <taxon>Pichiales</taxon>
        <taxon>Pichiaceae</taxon>
        <taxon>Pichia</taxon>
    </lineage>
</organism>
<dbReference type="PROSITE" id="PS00678">
    <property type="entry name" value="WD_REPEATS_1"/>
    <property type="match status" value="1"/>
</dbReference>
<dbReference type="CDD" id="cd00200">
    <property type="entry name" value="WD40"/>
    <property type="match status" value="1"/>
</dbReference>
<dbReference type="GO" id="GO:0005680">
    <property type="term" value="C:anaphase-promoting complex"/>
    <property type="evidence" value="ECO:0007669"/>
    <property type="project" value="TreeGrafter"/>
</dbReference>
<keyword evidence="4" id="KW-0132">Cell division</keyword>
<dbReference type="InterPro" id="IPR056150">
    <property type="entry name" value="WD40_CDC20-Fz"/>
</dbReference>
<keyword evidence="5" id="KW-0677">Repeat</keyword>
<dbReference type="Proteomes" id="UP000697127">
    <property type="component" value="Unassembled WGS sequence"/>
</dbReference>
<comment type="pathway">
    <text evidence="1">Protein modification; protein ubiquitination.</text>
</comment>
<dbReference type="GO" id="GO:0051301">
    <property type="term" value="P:cell division"/>
    <property type="evidence" value="ECO:0007669"/>
    <property type="project" value="UniProtKB-KW"/>
</dbReference>
<evidence type="ECO:0000256" key="8">
    <source>
        <dbReference type="PROSITE-ProRule" id="PRU00221"/>
    </source>
</evidence>
<feature type="compositionally biased region" description="Polar residues" evidence="9">
    <location>
        <begin position="184"/>
        <end position="210"/>
    </location>
</feature>
<feature type="repeat" description="WD" evidence="8">
    <location>
        <begin position="505"/>
        <end position="538"/>
    </location>
</feature>
<dbReference type="PROSITE" id="PS50294">
    <property type="entry name" value="WD_REPEATS_REGION"/>
    <property type="match status" value="2"/>
</dbReference>
<feature type="compositionally biased region" description="Low complexity" evidence="9">
    <location>
        <begin position="61"/>
        <end position="83"/>
    </location>
</feature>
<comment type="caution">
    <text evidence="12">The sequence shown here is derived from an EMBL/GenBank/DDBJ whole genome shotgun (WGS) entry which is preliminary data.</text>
</comment>
<dbReference type="Pfam" id="PF12862">
    <property type="entry name" value="ANAPC5"/>
    <property type="match status" value="1"/>
</dbReference>
<proteinExistence type="inferred from homology"/>
<protein>
    <submittedName>
        <fullName evidence="12">Substrate-specific activator of APC-dependent proteolysis</fullName>
    </submittedName>
</protein>
<dbReference type="InterPro" id="IPR033010">
    <property type="entry name" value="Cdc20/Fizzy"/>
</dbReference>
<dbReference type="Pfam" id="PF24807">
    <property type="entry name" value="WD40_CDC20-Fz"/>
    <property type="match status" value="1"/>
</dbReference>
<evidence type="ECO:0000259" key="11">
    <source>
        <dbReference type="Pfam" id="PF24807"/>
    </source>
</evidence>
<dbReference type="GO" id="GO:0010997">
    <property type="term" value="F:anaphase-promoting complex binding"/>
    <property type="evidence" value="ECO:0007669"/>
    <property type="project" value="InterPro"/>
</dbReference>
<keyword evidence="13" id="KW-1185">Reference proteome</keyword>
<name>A0A9P7BHS5_9ASCO</name>
<dbReference type="PANTHER" id="PTHR19918:SF1">
    <property type="entry name" value="FIZZY-RELATED PROTEIN HOMOLOG"/>
    <property type="match status" value="1"/>
</dbReference>
<feature type="region of interest" description="Disordered" evidence="9">
    <location>
        <begin position="113"/>
        <end position="135"/>
    </location>
</feature>
<evidence type="ECO:0000256" key="3">
    <source>
        <dbReference type="ARBA" id="ARBA00022574"/>
    </source>
</evidence>
<dbReference type="GO" id="GO:0031145">
    <property type="term" value="P:anaphase-promoting complex-dependent catabolic process"/>
    <property type="evidence" value="ECO:0007669"/>
    <property type="project" value="TreeGrafter"/>
</dbReference>